<comment type="caution">
    <text evidence="7">The sequence shown here is derived from an EMBL/GenBank/DDBJ whole genome shotgun (WGS) entry which is preliminary data.</text>
</comment>
<dbReference type="Proteomes" id="UP000185628">
    <property type="component" value="Unassembled WGS sequence"/>
</dbReference>
<evidence type="ECO:0000256" key="3">
    <source>
        <dbReference type="ARBA" id="ARBA00022605"/>
    </source>
</evidence>
<evidence type="ECO:0000256" key="5">
    <source>
        <dbReference type="ARBA" id="ARBA00023167"/>
    </source>
</evidence>
<dbReference type="GO" id="GO:0008930">
    <property type="term" value="F:methylthioadenosine nucleosidase activity"/>
    <property type="evidence" value="ECO:0007669"/>
    <property type="project" value="InterPro"/>
</dbReference>
<keyword evidence="4" id="KW-0378">Hydrolase</keyword>
<evidence type="ECO:0000256" key="1">
    <source>
        <dbReference type="ARBA" id="ARBA00004945"/>
    </source>
</evidence>
<protein>
    <recommendedName>
        <fullName evidence="2">adenosylhomocysteine nucleosidase</fullName>
        <ecNumber evidence="2">3.2.2.9</ecNumber>
    </recommendedName>
</protein>
<name>A0A1Q5Q1R2_9ACTO</name>
<evidence type="ECO:0000313" key="7">
    <source>
        <dbReference type="EMBL" id="OKL53781.1"/>
    </source>
</evidence>
<dbReference type="Pfam" id="PF01048">
    <property type="entry name" value="PNP_UDP_1"/>
    <property type="match status" value="1"/>
</dbReference>
<dbReference type="UniPathway" id="UPA00904">
    <property type="reaction ID" value="UER00871"/>
</dbReference>
<dbReference type="GO" id="GO:0019284">
    <property type="term" value="P:L-methionine salvage from S-adenosylmethionine"/>
    <property type="evidence" value="ECO:0007669"/>
    <property type="project" value="TreeGrafter"/>
</dbReference>
<dbReference type="GO" id="GO:0009164">
    <property type="term" value="P:nucleoside catabolic process"/>
    <property type="evidence" value="ECO:0007669"/>
    <property type="project" value="InterPro"/>
</dbReference>
<organism evidence="7 8">
    <name type="scientific">Bowdeniella nasicola</name>
    <dbReference type="NCBI Taxonomy" id="208480"/>
    <lineage>
        <taxon>Bacteria</taxon>
        <taxon>Bacillati</taxon>
        <taxon>Actinomycetota</taxon>
        <taxon>Actinomycetes</taxon>
        <taxon>Actinomycetales</taxon>
        <taxon>Actinomycetaceae</taxon>
        <taxon>Bowdeniella</taxon>
    </lineage>
</organism>
<dbReference type="CDD" id="cd09008">
    <property type="entry name" value="MTAN"/>
    <property type="match status" value="1"/>
</dbReference>
<dbReference type="GO" id="GO:0008782">
    <property type="term" value="F:adenosylhomocysteine nucleosidase activity"/>
    <property type="evidence" value="ECO:0007669"/>
    <property type="project" value="UniProtKB-EC"/>
</dbReference>
<keyword evidence="3" id="KW-0028">Amino-acid biosynthesis</keyword>
<evidence type="ECO:0000256" key="2">
    <source>
        <dbReference type="ARBA" id="ARBA00011974"/>
    </source>
</evidence>
<accession>A0A1Q5Q1R2</accession>
<dbReference type="InterPro" id="IPR035994">
    <property type="entry name" value="Nucleoside_phosphorylase_sf"/>
</dbReference>
<gene>
    <name evidence="7" type="ORF">BSZ39_07600</name>
</gene>
<dbReference type="PANTHER" id="PTHR46832:SF1">
    <property type="entry name" value="5'-METHYLTHIOADENOSINE_S-ADENOSYLHOMOCYSTEINE NUCLEOSIDASE"/>
    <property type="match status" value="1"/>
</dbReference>
<keyword evidence="8" id="KW-1185">Reference proteome</keyword>
<dbReference type="InterPro" id="IPR000845">
    <property type="entry name" value="Nucleoside_phosphorylase_d"/>
</dbReference>
<proteinExistence type="predicted"/>
<dbReference type="Gene3D" id="3.40.50.1580">
    <property type="entry name" value="Nucleoside phosphorylase domain"/>
    <property type="match status" value="1"/>
</dbReference>
<evidence type="ECO:0000313" key="8">
    <source>
        <dbReference type="Proteomes" id="UP000185628"/>
    </source>
</evidence>
<evidence type="ECO:0000259" key="6">
    <source>
        <dbReference type="Pfam" id="PF01048"/>
    </source>
</evidence>
<feature type="domain" description="Nucleoside phosphorylase" evidence="6">
    <location>
        <begin position="16"/>
        <end position="212"/>
    </location>
</feature>
<evidence type="ECO:0000256" key="4">
    <source>
        <dbReference type="ARBA" id="ARBA00022801"/>
    </source>
</evidence>
<dbReference type="AlphaFoldDB" id="A0A1Q5Q1R2"/>
<dbReference type="SUPFAM" id="SSF53167">
    <property type="entry name" value="Purine and uridine phosphorylases"/>
    <property type="match status" value="1"/>
</dbReference>
<dbReference type="NCBIfam" id="TIGR01704">
    <property type="entry name" value="MTA_SAH-Nsdase"/>
    <property type="match status" value="1"/>
</dbReference>
<dbReference type="EMBL" id="MQVR01000040">
    <property type="protein sequence ID" value="OKL53781.1"/>
    <property type="molecule type" value="Genomic_DNA"/>
</dbReference>
<dbReference type="GO" id="GO:0005829">
    <property type="term" value="C:cytosol"/>
    <property type="evidence" value="ECO:0007669"/>
    <property type="project" value="TreeGrafter"/>
</dbReference>
<sequence>MRAVVLAAMPEEAAPYTQRSLGGDVTVAVTGIGAVNAAVTATRLVAEYSPDVVISTGSAGGLGDGVAIGDVIVGTEYRYHGADATAFGYELGQIPGMPPAFLGDATWLARAEVLAADAVFDGSSRIHLGGMLSGDSFIAAHLVAEVRKTFPAALSTDMESTALAQACHLAKMPFISVRAISDLCDGSASDSFHLTLDEVAARAATVVEHLLAHR</sequence>
<dbReference type="RefSeq" id="WP_073716761.1">
    <property type="nucleotide sequence ID" value="NZ_MQVR01000040.1"/>
</dbReference>
<keyword evidence="5" id="KW-0486">Methionine biosynthesis</keyword>
<comment type="pathway">
    <text evidence="1">Amino-acid biosynthesis; L-methionine biosynthesis via salvage pathway; S-methyl-5-thio-alpha-D-ribose 1-phosphate from S-methyl-5'-thioadenosine (hydrolase route): step 1/2.</text>
</comment>
<reference evidence="8" key="1">
    <citation type="submission" date="2016-12" db="EMBL/GenBank/DDBJ databases">
        <authorList>
            <person name="Meng X."/>
        </authorList>
    </citation>
    <scope>NUCLEOTIDE SEQUENCE [LARGE SCALE GENOMIC DNA]</scope>
    <source>
        <strain evidence="8">DSM 19116</strain>
    </source>
</reference>
<dbReference type="OrthoDB" id="3734512at2"/>
<dbReference type="GO" id="GO:0019509">
    <property type="term" value="P:L-methionine salvage from methylthioadenosine"/>
    <property type="evidence" value="ECO:0007669"/>
    <property type="project" value="UniProtKB-UniPathway"/>
</dbReference>
<dbReference type="PANTHER" id="PTHR46832">
    <property type="entry name" value="5'-METHYLTHIOADENOSINE/S-ADENOSYLHOMOCYSTEINE NUCLEOSIDASE"/>
    <property type="match status" value="1"/>
</dbReference>
<dbReference type="InterPro" id="IPR010049">
    <property type="entry name" value="MTA_SAH_Nsdase"/>
</dbReference>
<dbReference type="EC" id="3.2.2.9" evidence="2"/>